<keyword evidence="8 15" id="KW-0479">Metal-binding</keyword>
<dbReference type="OrthoDB" id="76293at2759"/>
<evidence type="ECO:0000256" key="15">
    <source>
        <dbReference type="RuleBase" id="RU361240"/>
    </source>
</evidence>
<evidence type="ECO:0000256" key="9">
    <source>
        <dbReference type="ARBA" id="ARBA00022801"/>
    </source>
</evidence>
<evidence type="ECO:0000256" key="8">
    <source>
        <dbReference type="ARBA" id="ARBA00022723"/>
    </source>
</evidence>
<dbReference type="AlphaFoldDB" id="A0A9P8V2T8"/>
<evidence type="ECO:0000256" key="11">
    <source>
        <dbReference type="ARBA" id="ARBA00022989"/>
    </source>
</evidence>
<feature type="domain" description="Peptidase M28" evidence="18">
    <location>
        <begin position="179"/>
        <end position="352"/>
    </location>
</feature>
<feature type="transmembrane region" description="Helical" evidence="17">
    <location>
        <begin position="525"/>
        <end position="545"/>
    </location>
</feature>
<keyword evidence="5" id="KW-0926">Vacuole</keyword>
<organism evidence="21 22">
    <name type="scientific">Plectosphaerella plurivora</name>
    <dbReference type="NCBI Taxonomy" id="936078"/>
    <lineage>
        <taxon>Eukaryota</taxon>
        <taxon>Fungi</taxon>
        <taxon>Dikarya</taxon>
        <taxon>Ascomycota</taxon>
        <taxon>Pezizomycotina</taxon>
        <taxon>Sordariomycetes</taxon>
        <taxon>Hypocreomycetidae</taxon>
        <taxon>Glomerellales</taxon>
        <taxon>Plectosphaerellaceae</taxon>
        <taxon>Plectosphaerella</taxon>
    </lineage>
</organism>
<keyword evidence="12 21" id="KW-0482">Metalloprotease</keyword>
<feature type="domain" description="Vacuolar membrane protease transmembrane" evidence="20">
    <location>
        <begin position="459"/>
        <end position="751"/>
    </location>
</feature>
<feature type="region of interest" description="Disordered" evidence="16">
    <location>
        <begin position="616"/>
        <end position="646"/>
    </location>
</feature>
<evidence type="ECO:0000256" key="3">
    <source>
        <dbReference type="ARBA" id="ARBA00004128"/>
    </source>
</evidence>
<dbReference type="EC" id="3.4.-.-" evidence="15"/>
<feature type="transmembrane region" description="Helical" evidence="17">
    <location>
        <begin position="551"/>
        <end position="576"/>
    </location>
</feature>
<keyword evidence="14" id="KW-0325">Glycoprotein</keyword>
<proteinExistence type="inferred from homology"/>
<evidence type="ECO:0000313" key="21">
    <source>
        <dbReference type="EMBL" id="KAH6669167.1"/>
    </source>
</evidence>
<evidence type="ECO:0000259" key="20">
    <source>
        <dbReference type="Pfam" id="PF22251"/>
    </source>
</evidence>
<evidence type="ECO:0000256" key="4">
    <source>
        <dbReference type="ARBA" id="ARBA00010918"/>
    </source>
</evidence>
<dbReference type="GO" id="GO:0006508">
    <property type="term" value="P:proteolysis"/>
    <property type="evidence" value="ECO:0007669"/>
    <property type="project" value="UniProtKB-KW"/>
</dbReference>
<dbReference type="EMBL" id="JAGSXJ010000032">
    <property type="protein sequence ID" value="KAH6669167.1"/>
    <property type="molecule type" value="Genomic_DNA"/>
</dbReference>
<dbReference type="Pfam" id="PF22250">
    <property type="entry name" value="PFF1_C"/>
    <property type="match status" value="1"/>
</dbReference>
<feature type="transmembrane region" description="Helical" evidence="17">
    <location>
        <begin position="723"/>
        <end position="741"/>
    </location>
</feature>
<sequence>MRCHNPFGFRPGPVTLWTVIFYAALIIPLVWIHESVPPIPSNIPTGINLTEAWWDLTTISRDYHPYNSHENEVVGDFILQRITEILDQSGLHWTKEDVGGVSWGKKSSITPRASSPDVTVFNDNVSNVTWATGSKILSFGNAGYFEGTNKIVYIRGTEDEEGEWWKSPNRDVRLIGRGGVLVNAHYDSVSTGFGATDDGVGVASILQVLKYFTTKGRRPKRGMVLLFNNAEEDGLLGAKAFAYSPLGFFPTTFVNLEGAGAGGRAILFRASDREVVNTYRKASHPFGTVLASDGFELGLVRSQTDYVIFEGIMGMRGLDCAFYRPRPRYHTNEDDTRHTSHKSIWHMLQTSLPAIEALANDVSDTFAGPRPDQDRNKVPSGKPTSAVWFDMFGAGFAVFGLRGLFAWALTLLIVSPLILLLVTYILIRKDKYYLFSGKLNIHDQGSEDPVSIGGFRGLVRLPFAFAVAGALTFASALLVRKVNPLIIYTSPYAVWAMSLSLFYISFWIILKGASVVRPTALQRMYAHIWLFTFSWGLLIVMAVFADRFRIAAFYPFAFLHSSVFVSTLIGLLDLFALEKKRDYAKRVHDDHQTRDHINEVPHADALIAPVTADENACRSPHDESEDEDEEPTENTPLTGNNTRTTFGSTYRRSISAIRAATSPTRPRHQPYGKEQSWSGRLPNWTWLVQLLLLVPINVILFGQIALLITSATQNVRGDGGSDITAYLGVAALTAIILLPLGPFIHRVSFHVPITILSFIFIGSLLYNLIAFPFSADNRYKVYFQQDLFLENGTSVVKITGVEQYIRHVIPSLPSSSGKKITCEHQSDGFLSECKYDGEAVAPFEKHKGLITVDLSRGDSGKTVTLTIDAKNSKICSLNLEKPIHKFTIRKGADIDSRFGQFPDEGVKSINLFRRDSKKPWVVEIEGDNLKGTVDCQWDEARKIPAYVEALQYSPVWVAYTKTRSGLLRGIQPFKE</sequence>
<evidence type="ECO:0000256" key="6">
    <source>
        <dbReference type="ARBA" id="ARBA00022670"/>
    </source>
</evidence>
<dbReference type="InterPro" id="IPR053976">
    <property type="entry name" value="PFF1_TM"/>
</dbReference>
<comment type="cofactor">
    <cofactor evidence="1">
        <name>Zn(2+)</name>
        <dbReference type="ChEBI" id="CHEBI:29105"/>
    </cofactor>
</comment>
<dbReference type="Gene3D" id="3.40.630.10">
    <property type="entry name" value="Zn peptidases"/>
    <property type="match status" value="1"/>
</dbReference>
<dbReference type="GO" id="GO:0008235">
    <property type="term" value="F:metalloexopeptidase activity"/>
    <property type="evidence" value="ECO:0007669"/>
    <property type="project" value="InterPro"/>
</dbReference>
<evidence type="ECO:0000313" key="22">
    <source>
        <dbReference type="Proteomes" id="UP000770015"/>
    </source>
</evidence>
<keyword evidence="6 15" id="KW-0645">Protease</keyword>
<feature type="transmembrane region" description="Helical" evidence="17">
    <location>
        <begin position="690"/>
        <end position="711"/>
    </location>
</feature>
<comment type="caution">
    <text evidence="21">The sequence shown here is derived from an EMBL/GenBank/DDBJ whole genome shotgun (WGS) entry which is preliminary data.</text>
</comment>
<dbReference type="FunFam" id="3.40.630.10:FF:000057">
    <property type="entry name" value="Vacuolar membrane protease"/>
    <property type="match status" value="1"/>
</dbReference>
<feature type="domain" description="Vacuolar membrane protease C-terminal" evidence="19">
    <location>
        <begin position="780"/>
        <end position="967"/>
    </location>
</feature>
<feature type="transmembrane region" description="Helical" evidence="17">
    <location>
        <begin position="12"/>
        <end position="32"/>
    </location>
</feature>
<evidence type="ECO:0000256" key="1">
    <source>
        <dbReference type="ARBA" id="ARBA00001947"/>
    </source>
</evidence>
<evidence type="ECO:0000259" key="19">
    <source>
        <dbReference type="Pfam" id="PF22250"/>
    </source>
</evidence>
<accession>A0A9P8V2T8</accession>
<evidence type="ECO:0000256" key="17">
    <source>
        <dbReference type="SAM" id="Phobius"/>
    </source>
</evidence>
<feature type="transmembrane region" description="Helical" evidence="17">
    <location>
        <begin position="753"/>
        <end position="773"/>
    </location>
</feature>
<feature type="transmembrane region" description="Helical" evidence="17">
    <location>
        <begin position="492"/>
        <end position="513"/>
    </location>
</feature>
<evidence type="ECO:0000256" key="10">
    <source>
        <dbReference type="ARBA" id="ARBA00022833"/>
    </source>
</evidence>
<dbReference type="Pfam" id="PF04389">
    <property type="entry name" value="Peptidase_M28"/>
    <property type="match status" value="1"/>
</dbReference>
<keyword evidence="22" id="KW-1185">Reference proteome</keyword>
<evidence type="ECO:0000256" key="7">
    <source>
        <dbReference type="ARBA" id="ARBA00022692"/>
    </source>
</evidence>
<evidence type="ECO:0000256" key="14">
    <source>
        <dbReference type="ARBA" id="ARBA00023180"/>
    </source>
</evidence>
<feature type="transmembrane region" description="Helical" evidence="17">
    <location>
        <begin position="404"/>
        <end position="427"/>
    </location>
</feature>
<keyword evidence="7 17" id="KW-0812">Transmembrane</keyword>
<feature type="transmembrane region" description="Helical" evidence="17">
    <location>
        <begin position="461"/>
        <end position="480"/>
    </location>
</feature>
<evidence type="ECO:0000259" key="18">
    <source>
        <dbReference type="Pfam" id="PF04389"/>
    </source>
</evidence>
<keyword evidence="10 15" id="KW-0862">Zinc</keyword>
<evidence type="ECO:0000256" key="13">
    <source>
        <dbReference type="ARBA" id="ARBA00023136"/>
    </source>
</evidence>
<feature type="compositionally biased region" description="Acidic residues" evidence="16">
    <location>
        <begin position="623"/>
        <end position="632"/>
    </location>
</feature>
<comment type="function">
    <text evidence="2">May be involved in vacuolar sorting and osmoregulation.</text>
</comment>
<dbReference type="Pfam" id="PF22251">
    <property type="entry name" value="PFF1_TM"/>
    <property type="match status" value="1"/>
</dbReference>
<name>A0A9P8V2T8_9PEZI</name>
<keyword evidence="13 17" id="KW-0472">Membrane</keyword>
<evidence type="ECO:0000256" key="2">
    <source>
        <dbReference type="ARBA" id="ARBA00003273"/>
    </source>
</evidence>
<dbReference type="GO" id="GO:0005774">
    <property type="term" value="C:vacuolar membrane"/>
    <property type="evidence" value="ECO:0007669"/>
    <property type="project" value="UniProtKB-SubCell"/>
</dbReference>
<dbReference type="InterPro" id="IPR045175">
    <property type="entry name" value="M28_fam"/>
</dbReference>
<evidence type="ECO:0000256" key="12">
    <source>
        <dbReference type="ARBA" id="ARBA00023049"/>
    </source>
</evidence>
<keyword evidence="11 17" id="KW-1133">Transmembrane helix</keyword>
<reference evidence="21" key="1">
    <citation type="journal article" date="2021" name="Nat. Commun.">
        <title>Genetic determinants of endophytism in the Arabidopsis root mycobiome.</title>
        <authorList>
            <person name="Mesny F."/>
            <person name="Miyauchi S."/>
            <person name="Thiergart T."/>
            <person name="Pickel B."/>
            <person name="Atanasova L."/>
            <person name="Karlsson M."/>
            <person name="Huettel B."/>
            <person name="Barry K.W."/>
            <person name="Haridas S."/>
            <person name="Chen C."/>
            <person name="Bauer D."/>
            <person name="Andreopoulos W."/>
            <person name="Pangilinan J."/>
            <person name="LaButti K."/>
            <person name="Riley R."/>
            <person name="Lipzen A."/>
            <person name="Clum A."/>
            <person name="Drula E."/>
            <person name="Henrissat B."/>
            <person name="Kohler A."/>
            <person name="Grigoriev I.V."/>
            <person name="Martin F.M."/>
            <person name="Hacquard S."/>
        </authorList>
    </citation>
    <scope>NUCLEOTIDE SEQUENCE</scope>
    <source>
        <strain evidence="21">MPI-SDFR-AT-0117</strain>
    </source>
</reference>
<dbReference type="InterPro" id="IPR048024">
    <property type="entry name" value="Fxna-like_M28_dom"/>
</dbReference>
<dbReference type="PANTHER" id="PTHR12147">
    <property type="entry name" value="METALLOPEPTIDASE M28 FAMILY MEMBER"/>
    <property type="match status" value="1"/>
</dbReference>
<dbReference type="GO" id="GO:0046872">
    <property type="term" value="F:metal ion binding"/>
    <property type="evidence" value="ECO:0007669"/>
    <property type="project" value="UniProtKB-KW"/>
</dbReference>
<dbReference type="Proteomes" id="UP000770015">
    <property type="component" value="Unassembled WGS sequence"/>
</dbReference>
<evidence type="ECO:0000256" key="5">
    <source>
        <dbReference type="ARBA" id="ARBA00022554"/>
    </source>
</evidence>
<dbReference type="PANTHER" id="PTHR12147:SF58">
    <property type="entry name" value="VACUOLAR MEMBRANE PROTEASE"/>
    <property type="match status" value="1"/>
</dbReference>
<evidence type="ECO:0000256" key="16">
    <source>
        <dbReference type="SAM" id="MobiDB-lite"/>
    </source>
</evidence>
<dbReference type="InterPro" id="IPR007484">
    <property type="entry name" value="Peptidase_M28"/>
</dbReference>
<dbReference type="SUPFAM" id="SSF53187">
    <property type="entry name" value="Zn-dependent exopeptidases"/>
    <property type="match status" value="1"/>
</dbReference>
<gene>
    <name evidence="21" type="ORF">F5X68DRAFT_265272</name>
</gene>
<dbReference type="InterPro" id="IPR053975">
    <property type="entry name" value="PFF1_C"/>
</dbReference>
<comment type="subcellular location">
    <subcellularLocation>
        <location evidence="3">Vacuole membrane</location>
        <topology evidence="3">Multi-pass membrane protein</topology>
    </subcellularLocation>
</comment>
<comment type="similarity">
    <text evidence="4 15">Belongs to the peptidase M28 family.</text>
</comment>
<dbReference type="CDD" id="cd03875">
    <property type="entry name" value="M28_Fxna_like"/>
    <property type="match status" value="1"/>
</dbReference>
<protein>
    <recommendedName>
        <fullName evidence="15">Peptide hydrolase</fullName>
        <ecNumber evidence="15">3.4.-.-</ecNumber>
    </recommendedName>
</protein>
<keyword evidence="9 15" id="KW-0378">Hydrolase</keyword>